<organism evidence="2 3">
    <name type="scientific">Ectocarpus siliculosus</name>
    <name type="common">Brown alga</name>
    <name type="synonym">Conferva siliculosa</name>
    <dbReference type="NCBI Taxonomy" id="2880"/>
    <lineage>
        <taxon>Eukaryota</taxon>
        <taxon>Sar</taxon>
        <taxon>Stramenopiles</taxon>
        <taxon>Ochrophyta</taxon>
        <taxon>PX clade</taxon>
        <taxon>Phaeophyceae</taxon>
        <taxon>Ectocarpales</taxon>
        <taxon>Ectocarpaceae</taxon>
        <taxon>Ectocarpus</taxon>
    </lineage>
</organism>
<dbReference type="InParanoid" id="D8LCK0"/>
<dbReference type="Pfam" id="PF00071">
    <property type="entry name" value="Ras"/>
    <property type="match status" value="1"/>
</dbReference>
<dbReference type="eggNOG" id="KOG0087">
    <property type="taxonomic scope" value="Eukaryota"/>
</dbReference>
<dbReference type="AlphaFoldDB" id="D8LCK0"/>
<accession>D8LCK0</accession>
<evidence type="ECO:0000313" key="2">
    <source>
        <dbReference type="EMBL" id="CBN79513.1"/>
    </source>
</evidence>
<evidence type="ECO:0000313" key="3">
    <source>
        <dbReference type="Proteomes" id="UP000002630"/>
    </source>
</evidence>
<dbReference type="Proteomes" id="UP000002630">
    <property type="component" value="Linkage Group LG09"/>
</dbReference>
<reference evidence="2 3" key="1">
    <citation type="journal article" date="2010" name="Nature">
        <title>The Ectocarpus genome and the independent evolution of multicellularity in brown algae.</title>
        <authorList>
            <person name="Cock J.M."/>
            <person name="Sterck L."/>
            <person name="Rouze P."/>
            <person name="Scornet D."/>
            <person name="Allen A.E."/>
            <person name="Amoutzias G."/>
            <person name="Anthouard V."/>
            <person name="Artiguenave F."/>
            <person name="Aury J.M."/>
            <person name="Badger J.H."/>
            <person name="Beszteri B."/>
            <person name="Billiau K."/>
            <person name="Bonnet E."/>
            <person name="Bothwell J.H."/>
            <person name="Bowler C."/>
            <person name="Boyen C."/>
            <person name="Brownlee C."/>
            <person name="Carrano C.J."/>
            <person name="Charrier B."/>
            <person name="Cho G.Y."/>
            <person name="Coelho S.M."/>
            <person name="Collen J."/>
            <person name="Corre E."/>
            <person name="Da Silva C."/>
            <person name="Delage L."/>
            <person name="Delaroque N."/>
            <person name="Dittami S.M."/>
            <person name="Doulbeau S."/>
            <person name="Elias M."/>
            <person name="Farnham G."/>
            <person name="Gachon C.M."/>
            <person name="Gschloessl B."/>
            <person name="Heesch S."/>
            <person name="Jabbari K."/>
            <person name="Jubin C."/>
            <person name="Kawai H."/>
            <person name="Kimura K."/>
            <person name="Kloareg B."/>
            <person name="Kupper F.C."/>
            <person name="Lang D."/>
            <person name="Le Bail A."/>
            <person name="Leblanc C."/>
            <person name="Lerouge P."/>
            <person name="Lohr M."/>
            <person name="Lopez P.J."/>
            <person name="Martens C."/>
            <person name="Maumus F."/>
            <person name="Michel G."/>
            <person name="Miranda-Saavedra D."/>
            <person name="Morales J."/>
            <person name="Moreau H."/>
            <person name="Motomura T."/>
            <person name="Nagasato C."/>
            <person name="Napoli C.A."/>
            <person name="Nelson D.R."/>
            <person name="Nyvall-Collen P."/>
            <person name="Peters A.F."/>
            <person name="Pommier C."/>
            <person name="Potin P."/>
            <person name="Poulain J."/>
            <person name="Quesneville H."/>
            <person name="Read B."/>
            <person name="Rensing S.A."/>
            <person name="Ritter A."/>
            <person name="Rousvoal S."/>
            <person name="Samanta M."/>
            <person name="Samson G."/>
            <person name="Schroeder D.C."/>
            <person name="Segurens B."/>
            <person name="Strittmatter M."/>
            <person name="Tonon T."/>
            <person name="Tregear J.W."/>
            <person name="Valentin K."/>
            <person name="von Dassow P."/>
            <person name="Yamagishi T."/>
            <person name="Van de Peer Y."/>
            <person name="Wincker P."/>
        </authorList>
    </citation>
    <scope>NUCLEOTIDE SEQUENCE [LARGE SCALE GENOMIC DNA]</scope>
    <source>
        <strain evidence="3">Ec32 / CCAP1310/4</strain>
    </source>
</reference>
<dbReference type="SMART" id="SM00173">
    <property type="entry name" value="RAS"/>
    <property type="match status" value="1"/>
</dbReference>
<dbReference type="CDD" id="cd00154">
    <property type="entry name" value="Rab"/>
    <property type="match status" value="1"/>
</dbReference>
<protein>
    <submittedName>
        <fullName evidence="2">Rab11D, RAB family GTPase</fullName>
    </submittedName>
</protein>
<dbReference type="PANTHER" id="PTHR47978">
    <property type="match status" value="1"/>
</dbReference>
<dbReference type="GO" id="GO:0003924">
    <property type="term" value="F:GTPase activity"/>
    <property type="evidence" value="ECO:0007669"/>
    <property type="project" value="InterPro"/>
</dbReference>
<dbReference type="PROSITE" id="PS51421">
    <property type="entry name" value="RAS"/>
    <property type="match status" value="1"/>
</dbReference>
<dbReference type="OMA" id="RISICHT"/>
<dbReference type="PRINTS" id="PR00449">
    <property type="entry name" value="RASTRNSFRMNG"/>
</dbReference>
<dbReference type="SMART" id="SM00175">
    <property type="entry name" value="RAB"/>
    <property type="match status" value="1"/>
</dbReference>
<dbReference type="SMART" id="SM00174">
    <property type="entry name" value="RHO"/>
    <property type="match status" value="1"/>
</dbReference>
<gene>
    <name evidence="2" type="primary">Rab11D</name>
    <name evidence="2" type="ORF">Esi_0011_0031</name>
</gene>
<sequence>MSEEEPLKVILLGNSGVGKSNLIARFHNNDFSEDFESTVGVEFVTKRITVDGVPVKLQIWDTAGQERYASMMKTYYRKAKGSLLFYDFTNRFSFVGLEAWRKHLEANADPRCVSIVTGNKSDVSDQLVSPNDGEAYARQVSRGM</sequence>
<dbReference type="InterPro" id="IPR005225">
    <property type="entry name" value="Small_GTP-bd"/>
</dbReference>
<dbReference type="STRING" id="2880.D8LCK0"/>
<proteinExistence type="predicted"/>
<dbReference type="GO" id="GO:0005525">
    <property type="term" value="F:GTP binding"/>
    <property type="evidence" value="ECO:0007669"/>
    <property type="project" value="InterPro"/>
</dbReference>
<dbReference type="FunFam" id="3.40.50.300:FF:001447">
    <property type="entry name" value="Ras-related protein Rab-1B"/>
    <property type="match status" value="1"/>
</dbReference>
<dbReference type="SUPFAM" id="SSF52540">
    <property type="entry name" value="P-loop containing nucleoside triphosphate hydrolases"/>
    <property type="match status" value="1"/>
</dbReference>
<dbReference type="EMBL" id="FN647789">
    <property type="protein sequence ID" value="CBN79513.1"/>
    <property type="molecule type" value="Genomic_DNA"/>
</dbReference>
<dbReference type="InterPro" id="IPR027417">
    <property type="entry name" value="P-loop_NTPase"/>
</dbReference>
<dbReference type="OrthoDB" id="63533at2759"/>
<name>D8LCK0_ECTSI</name>
<dbReference type="NCBIfam" id="TIGR00231">
    <property type="entry name" value="small_GTP"/>
    <property type="match status" value="1"/>
</dbReference>
<keyword evidence="1" id="KW-0547">Nucleotide-binding</keyword>
<dbReference type="InterPro" id="IPR001806">
    <property type="entry name" value="Small_GTPase"/>
</dbReference>
<evidence type="ECO:0000256" key="1">
    <source>
        <dbReference type="ARBA" id="ARBA00022741"/>
    </source>
</evidence>
<dbReference type="EMBL" id="FN649734">
    <property type="protein sequence ID" value="CBN79513.1"/>
    <property type="molecule type" value="Genomic_DNA"/>
</dbReference>
<keyword evidence="3" id="KW-1185">Reference proteome</keyword>
<dbReference type="Gene3D" id="3.40.50.300">
    <property type="entry name" value="P-loop containing nucleotide triphosphate hydrolases"/>
    <property type="match status" value="1"/>
</dbReference>
<dbReference type="PROSITE" id="PS51419">
    <property type="entry name" value="RAB"/>
    <property type="match status" value="1"/>
</dbReference>